<keyword evidence="2" id="KW-1185">Reference proteome</keyword>
<sequence length="167" mass="19304">MRLLLSTAPGEDRKDAMQLYGQLAGKWQTTITYYPINGPERTAIGEWEFGYALEGRAVIDVWQIPTRATALDTGISVECGLCVRVYDPVLDLWKFTFHGPLYRTTINMLAYPIGNEIVQERLEGRDIVRWIFSDITWNDFNWRAIRSKDGGRSWRTEQVLQAKRSEN</sequence>
<dbReference type="OrthoDB" id="9814791at2"/>
<reference evidence="1 2" key="1">
    <citation type="submission" date="2019-06" db="EMBL/GenBank/DDBJ databases">
        <title>Sorghum-associated microbial communities from plants grown in Nebraska, USA.</title>
        <authorList>
            <person name="Schachtman D."/>
        </authorList>
    </citation>
    <scope>NUCLEOTIDE SEQUENCE [LARGE SCALE GENOMIC DNA]</scope>
    <source>
        <strain evidence="1 2">1209</strain>
    </source>
</reference>
<protein>
    <recommendedName>
        <fullName evidence="3">DUF1579 domain-containing protein</fullName>
    </recommendedName>
</protein>
<evidence type="ECO:0000313" key="2">
    <source>
        <dbReference type="Proteomes" id="UP000320811"/>
    </source>
</evidence>
<dbReference type="RefSeq" id="WP_145673880.1">
    <property type="nucleotide sequence ID" value="NZ_VIWO01000011.1"/>
</dbReference>
<organism evidence="1 2">
    <name type="scientific">Chitinophaga polysaccharea</name>
    <dbReference type="NCBI Taxonomy" id="1293035"/>
    <lineage>
        <taxon>Bacteria</taxon>
        <taxon>Pseudomonadati</taxon>
        <taxon>Bacteroidota</taxon>
        <taxon>Chitinophagia</taxon>
        <taxon>Chitinophagales</taxon>
        <taxon>Chitinophagaceae</taxon>
        <taxon>Chitinophaga</taxon>
    </lineage>
</organism>
<dbReference type="EMBL" id="VIWO01000011">
    <property type="protein sequence ID" value="TWF33873.1"/>
    <property type="molecule type" value="Genomic_DNA"/>
</dbReference>
<proteinExistence type="predicted"/>
<dbReference type="AlphaFoldDB" id="A0A561P6Y2"/>
<dbReference type="Proteomes" id="UP000320811">
    <property type="component" value="Unassembled WGS sequence"/>
</dbReference>
<comment type="caution">
    <text evidence="1">The sequence shown here is derived from an EMBL/GenBank/DDBJ whole genome shotgun (WGS) entry which is preliminary data.</text>
</comment>
<evidence type="ECO:0008006" key="3">
    <source>
        <dbReference type="Google" id="ProtNLM"/>
    </source>
</evidence>
<gene>
    <name evidence="1" type="ORF">FHW36_11163</name>
</gene>
<accession>A0A561P6Y2</accession>
<name>A0A561P6Y2_9BACT</name>
<evidence type="ECO:0000313" key="1">
    <source>
        <dbReference type="EMBL" id="TWF33873.1"/>
    </source>
</evidence>